<feature type="domain" description="Flavodoxin-like" evidence="1">
    <location>
        <begin position="5"/>
        <end position="162"/>
    </location>
</feature>
<dbReference type="AlphaFoldDB" id="A0A9X8UK49"/>
<dbReference type="Proteomes" id="UP000294682">
    <property type="component" value="Unassembled WGS sequence"/>
</dbReference>
<accession>A0A9X8UK49</accession>
<name>A0A9X8UK49_9FIRM</name>
<dbReference type="InterPro" id="IPR001226">
    <property type="entry name" value="Flavodoxin_CS"/>
</dbReference>
<evidence type="ECO:0000313" key="2">
    <source>
        <dbReference type="EMBL" id="TCL44116.1"/>
    </source>
</evidence>
<dbReference type="Pfam" id="PF12641">
    <property type="entry name" value="Flavodoxin_3"/>
    <property type="match status" value="1"/>
</dbReference>
<dbReference type="RefSeq" id="WP_132084224.1">
    <property type="nucleotide sequence ID" value="NZ_SLUK01000003.1"/>
</dbReference>
<evidence type="ECO:0000259" key="1">
    <source>
        <dbReference type="Pfam" id="PF12641"/>
    </source>
</evidence>
<dbReference type="PROSITE" id="PS00201">
    <property type="entry name" value="FLAVODOXIN"/>
    <property type="match status" value="1"/>
</dbReference>
<protein>
    <submittedName>
        <fullName evidence="2">Flavodoxin-like protein</fullName>
    </submittedName>
</protein>
<gene>
    <name evidence="2" type="ORF">EDD78_103154</name>
</gene>
<comment type="caution">
    <text evidence="2">The sequence shown here is derived from an EMBL/GenBank/DDBJ whole genome shotgun (WGS) entry which is preliminary data.</text>
</comment>
<evidence type="ECO:0000313" key="3">
    <source>
        <dbReference type="Proteomes" id="UP000294682"/>
    </source>
</evidence>
<dbReference type="NCBIfam" id="NF045594">
    <property type="entry name" value="flavodox_BilS"/>
    <property type="match status" value="1"/>
</dbReference>
<dbReference type="GO" id="GO:0016651">
    <property type="term" value="F:oxidoreductase activity, acting on NAD(P)H"/>
    <property type="evidence" value="ECO:0007669"/>
    <property type="project" value="UniProtKB-ARBA"/>
</dbReference>
<dbReference type="InterPro" id="IPR029039">
    <property type="entry name" value="Flavoprotein-like_sf"/>
</dbReference>
<proteinExistence type="predicted"/>
<dbReference type="InterPro" id="IPR008254">
    <property type="entry name" value="Flavodoxin/NO_synth"/>
</dbReference>
<dbReference type="GO" id="GO:0009055">
    <property type="term" value="F:electron transfer activity"/>
    <property type="evidence" value="ECO:0007669"/>
    <property type="project" value="InterPro"/>
</dbReference>
<dbReference type="Gene3D" id="3.40.50.360">
    <property type="match status" value="1"/>
</dbReference>
<sequence>MTYSIVYVSRTGNTRLIAEAIRDALPGKDCLYFGPPSPDALEAGLILAGFWTDKGSCSEAFTRFLATLSGKRVALFGTAGFGGAPEYFEQILARVRSLLPEDSSFAGGFLCQGRMPEAVGARYRAALAEKAEDTRSRALLENFEQARSHPDSGDLKRAAAFAAGLTGN</sequence>
<keyword evidence="3" id="KW-1185">Reference proteome</keyword>
<dbReference type="GO" id="GO:0010181">
    <property type="term" value="F:FMN binding"/>
    <property type="evidence" value="ECO:0007669"/>
    <property type="project" value="InterPro"/>
</dbReference>
<dbReference type="EMBL" id="SLUK01000003">
    <property type="protein sequence ID" value="TCL44116.1"/>
    <property type="molecule type" value="Genomic_DNA"/>
</dbReference>
<reference evidence="2 3" key="1">
    <citation type="submission" date="2019-03" db="EMBL/GenBank/DDBJ databases">
        <title>Genomic Encyclopedia of Type Strains, Phase IV (KMG-IV): sequencing the most valuable type-strain genomes for metagenomic binning, comparative biology and taxonomic classification.</title>
        <authorList>
            <person name="Goeker M."/>
        </authorList>
    </citation>
    <scope>NUCLEOTIDE SEQUENCE [LARGE SCALE GENOMIC DNA]</scope>
    <source>
        <strain evidence="2 3">DSM 100433</strain>
    </source>
</reference>
<dbReference type="InterPro" id="IPR054633">
    <property type="entry name" value="BilS"/>
</dbReference>
<organism evidence="2 3">
    <name type="scientific">Harryflintia acetispora</name>
    <dbReference type="NCBI Taxonomy" id="1849041"/>
    <lineage>
        <taxon>Bacteria</taxon>
        <taxon>Bacillati</taxon>
        <taxon>Bacillota</taxon>
        <taxon>Clostridia</taxon>
        <taxon>Eubacteriales</taxon>
        <taxon>Oscillospiraceae</taxon>
        <taxon>Harryflintia</taxon>
    </lineage>
</organism>
<dbReference type="SUPFAM" id="SSF52218">
    <property type="entry name" value="Flavoproteins"/>
    <property type="match status" value="1"/>
</dbReference>